<dbReference type="KEGG" id="gms:SOIL9_16950"/>
<organism evidence="2 3">
    <name type="scientific">Gemmata massiliana</name>
    <dbReference type="NCBI Taxonomy" id="1210884"/>
    <lineage>
        <taxon>Bacteria</taxon>
        <taxon>Pseudomonadati</taxon>
        <taxon>Planctomycetota</taxon>
        <taxon>Planctomycetia</taxon>
        <taxon>Gemmatales</taxon>
        <taxon>Gemmataceae</taxon>
        <taxon>Gemmata</taxon>
    </lineage>
</organism>
<feature type="region of interest" description="Disordered" evidence="1">
    <location>
        <begin position="158"/>
        <end position="199"/>
    </location>
</feature>
<evidence type="ECO:0000256" key="1">
    <source>
        <dbReference type="SAM" id="MobiDB-lite"/>
    </source>
</evidence>
<dbReference type="PRINTS" id="PR01217">
    <property type="entry name" value="PRICHEXTENSN"/>
</dbReference>
<dbReference type="RefSeq" id="WP_162670361.1">
    <property type="nucleotide sequence ID" value="NZ_LR593886.1"/>
</dbReference>
<reference evidence="2 3" key="1">
    <citation type="submission" date="2019-05" db="EMBL/GenBank/DDBJ databases">
        <authorList>
            <consortium name="Science for Life Laboratories"/>
        </authorList>
    </citation>
    <scope>NUCLEOTIDE SEQUENCE [LARGE SCALE GENOMIC DNA]</scope>
    <source>
        <strain evidence="2">Soil9</strain>
    </source>
</reference>
<dbReference type="Proteomes" id="UP000464178">
    <property type="component" value="Chromosome"/>
</dbReference>
<gene>
    <name evidence="2" type="ORF">SOIL9_16950</name>
</gene>
<proteinExistence type="predicted"/>
<feature type="compositionally biased region" description="Low complexity" evidence="1">
    <location>
        <begin position="355"/>
        <end position="375"/>
    </location>
</feature>
<sequence>MSATYPKRPSHFAHKFTRLLLKACVANELGPQATLLLIAIAHTEDAKGYRGPVTFWNPQLFPLIGVNSEATFKRIRSKCKEAGWLVHHDGAHGKIPVYWVTIPGAYGGWDDGPTDETQDDFIATTGKNAPTGGPNVSLIRSQCELNSSLTRAQSEPNVGLTWPTFFPSPNPSPDPGPRQTDPQTPVASAPDPEPEPYDPLRAEQAARKLFEQRWATAGLRKFSRLSPSHQTRLVGLLLDPWWAEHYPAALERAGRIPWLRDGAGRQRGAYDVSEFLRDADEVRKILDGVYDPRAPTAPPTSTGPPAPAPIVKPLKETALDRVKRIAEANGVKVLDTKPPEPAPCPAPTPSPPPNGTSNGSPTTPPRSASPSTSAA</sequence>
<feature type="region of interest" description="Disordered" evidence="1">
    <location>
        <begin position="328"/>
        <end position="375"/>
    </location>
</feature>
<dbReference type="EMBL" id="LR593886">
    <property type="protein sequence ID" value="VTR96019.1"/>
    <property type="molecule type" value="Genomic_DNA"/>
</dbReference>
<accession>A0A6P2D4G4</accession>
<evidence type="ECO:0000313" key="2">
    <source>
        <dbReference type="EMBL" id="VTR96019.1"/>
    </source>
</evidence>
<feature type="compositionally biased region" description="Pro residues" evidence="1">
    <location>
        <begin position="339"/>
        <end position="354"/>
    </location>
</feature>
<keyword evidence="3" id="KW-1185">Reference proteome</keyword>
<protein>
    <submittedName>
        <fullName evidence="2">Phage replication protein O</fullName>
    </submittedName>
</protein>
<evidence type="ECO:0000313" key="3">
    <source>
        <dbReference type="Proteomes" id="UP000464178"/>
    </source>
</evidence>
<feature type="compositionally biased region" description="Pro residues" evidence="1">
    <location>
        <begin position="166"/>
        <end position="176"/>
    </location>
</feature>
<dbReference type="AlphaFoldDB" id="A0A6P2D4G4"/>
<feature type="compositionally biased region" description="Pro residues" evidence="1">
    <location>
        <begin position="295"/>
        <end position="310"/>
    </location>
</feature>
<feature type="region of interest" description="Disordered" evidence="1">
    <location>
        <begin position="290"/>
        <end position="311"/>
    </location>
</feature>
<name>A0A6P2D4G4_9BACT</name>